<name>A0A841BIV7_9ACTN</name>
<evidence type="ECO:0008006" key="3">
    <source>
        <dbReference type="Google" id="ProtNLM"/>
    </source>
</evidence>
<protein>
    <recommendedName>
        <fullName evidence="3">TIR domain-containing protein</fullName>
    </recommendedName>
</protein>
<dbReference type="Proteomes" id="UP000587527">
    <property type="component" value="Unassembled WGS sequence"/>
</dbReference>
<dbReference type="RefSeq" id="WP_184831780.1">
    <property type="nucleotide sequence ID" value="NZ_JACHMN010000001.1"/>
</dbReference>
<gene>
    <name evidence="1" type="ORF">F4553_000637</name>
</gene>
<dbReference type="EMBL" id="JACHMN010000001">
    <property type="protein sequence ID" value="MBB5867258.1"/>
    <property type="molecule type" value="Genomic_DNA"/>
</dbReference>
<accession>A0A841BIV7</accession>
<evidence type="ECO:0000313" key="1">
    <source>
        <dbReference type="EMBL" id="MBB5867258.1"/>
    </source>
</evidence>
<proteinExistence type="predicted"/>
<dbReference type="AlphaFoldDB" id="A0A841BIV7"/>
<comment type="caution">
    <text evidence="1">The sequence shown here is derived from an EMBL/GenBank/DDBJ whole genome shotgun (WGS) entry which is preliminary data.</text>
</comment>
<evidence type="ECO:0000313" key="2">
    <source>
        <dbReference type="Proteomes" id="UP000587527"/>
    </source>
</evidence>
<organism evidence="1 2">
    <name type="scientific">Allocatelliglobosispora scoriae</name>
    <dbReference type="NCBI Taxonomy" id="643052"/>
    <lineage>
        <taxon>Bacteria</taxon>
        <taxon>Bacillati</taxon>
        <taxon>Actinomycetota</taxon>
        <taxon>Actinomycetes</taxon>
        <taxon>Micromonosporales</taxon>
        <taxon>Micromonosporaceae</taxon>
        <taxon>Allocatelliglobosispora</taxon>
    </lineage>
</organism>
<keyword evidence="2" id="KW-1185">Reference proteome</keyword>
<reference evidence="1 2" key="1">
    <citation type="submission" date="2020-08" db="EMBL/GenBank/DDBJ databases">
        <title>Sequencing the genomes of 1000 actinobacteria strains.</title>
        <authorList>
            <person name="Klenk H.-P."/>
        </authorList>
    </citation>
    <scope>NUCLEOTIDE SEQUENCE [LARGE SCALE GENOMIC DNA]</scope>
    <source>
        <strain evidence="1 2">DSM 45362</strain>
    </source>
</reference>
<sequence length="453" mass="51152">MTQRFAAYFGVPSTQGQALSADIRALLAARGFLIRERAAVMSQFVAAVFEDDLVIIDATTDAGHLYGVITDQVQGLDHILVVSRTPLPVNLNPIREGGAPPYPRSRTNTEIVAWVTAQLNEMRFPGPLYAHDPSPEKLKSSFIRSVRMGITGFDPDDPLLRRLDESESRKHRPYGDRLGIFVSYRSGGSQVAAQRTDLLDRLSADVQRVAPMAGPFYFPPGALCYENELLTEQRHWMIANQLTYRIASAREFWILATPDYYRSWWTRMELLTVAQLRFGDGGGPRVRLVDPETLQFAEEPAGCIPEIDTDQFDTFQKLMSMASPSNMTAQHHEMVEFAGRWLRFVPTARFMAAYQSNRLLCCPRRLHLARDAFDVDTFLRLSQQPGVRSLTSKQLDRHARGGEFPCSSCGVAGHLTAGQPRYRWVSRTMTQDWDTVTTKPSLVEDPVWLWQHG</sequence>